<organism evidence="8 9">
    <name type="scientific">Novosphingobium tardum</name>
    <dbReference type="NCBI Taxonomy" id="1538021"/>
    <lineage>
        <taxon>Bacteria</taxon>
        <taxon>Pseudomonadati</taxon>
        <taxon>Pseudomonadota</taxon>
        <taxon>Alphaproteobacteria</taxon>
        <taxon>Sphingomonadales</taxon>
        <taxon>Sphingomonadaceae</taxon>
        <taxon>Novosphingobium</taxon>
    </lineage>
</organism>
<evidence type="ECO:0000313" key="8">
    <source>
        <dbReference type="EMBL" id="MFC4294901.1"/>
    </source>
</evidence>
<evidence type="ECO:0000256" key="5">
    <source>
        <dbReference type="ARBA" id="ARBA00023027"/>
    </source>
</evidence>
<dbReference type="Proteomes" id="UP001595828">
    <property type="component" value="Unassembled WGS sequence"/>
</dbReference>
<comment type="caution">
    <text evidence="8">The sequence shown here is derived from an EMBL/GenBank/DDBJ whole genome shotgun (WGS) entry which is preliminary data.</text>
</comment>
<dbReference type="InterPro" id="IPR005255">
    <property type="entry name" value="PdxA_fam"/>
</dbReference>
<comment type="similarity">
    <text evidence="7">Belongs to the PdxA family.</text>
</comment>
<keyword evidence="6 7" id="KW-0664">Pyridoxine biosynthesis</keyword>
<dbReference type="PANTHER" id="PTHR30004">
    <property type="entry name" value="4-HYDROXYTHREONINE-4-PHOSPHATE DEHYDROGENASE"/>
    <property type="match status" value="1"/>
</dbReference>
<protein>
    <recommendedName>
        <fullName evidence="7">4-hydroxythreonine-4-phosphate dehydrogenase</fullName>
        <ecNumber evidence="7">1.1.1.262</ecNumber>
    </recommendedName>
    <alternativeName>
        <fullName evidence="7">4-(phosphohydroxy)-L-threonine dehydrogenase</fullName>
    </alternativeName>
</protein>
<reference evidence="9" key="1">
    <citation type="journal article" date="2019" name="Int. J. Syst. Evol. Microbiol.">
        <title>The Global Catalogue of Microorganisms (GCM) 10K type strain sequencing project: providing services to taxonomists for standard genome sequencing and annotation.</title>
        <authorList>
            <consortium name="The Broad Institute Genomics Platform"/>
            <consortium name="The Broad Institute Genome Sequencing Center for Infectious Disease"/>
            <person name="Wu L."/>
            <person name="Ma J."/>
        </authorList>
    </citation>
    <scope>NUCLEOTIDE SEQUENCE [LARGE SCALE GENOMIC DNA]</scope>
    <source>
        <strain evidence="9">CGMCC 1.12989</strain>
    </source>
</reference>
<evidence type="ECO:0000256" key="1">
    <source>
        <dbReference type="ARBA" id="ARBA00022490"/>
    </source>
</evidence>
<accession>A0ABV8RRP7</accession>
<dbReference type="PANTHER" id="PTHR30004:SF6">
    <property type="entry name" value="D-THREONATE 4-PHOSPHATE DEHYDROGENASE"/>
    <property type="match status" value="1"/>
</dbReference>
<proteinExistence type="inferred from homology"/>
<dbReference type="Gene3D" id="3.40.718.10">
    <property type="entry name" value="Isopropylmalate Dehydrogenase"/>
    <property type="match status" value="1"/>
</dbReference>
<comment type="catalytic activity">
    <reaction evidence="7">
        <text>4-(phosphooxy)-L-threonine + NAD(+) = 3-amino-2-oxopropyl phosphate + CO2 + NADH</text>
        <dbReference type="Rhea" id="RHEA:32275"/>
        <dbReference type="ChEBI" id="CHEBI:16526"/>
        <dbReference type="ChEBI" id="CHEBI:57279"/>
        <dbReference type="ChEBI" id="CHEBI:57540"/>
        <dbReference type="ChEBI" id="CHEBI:57945"/>
        <dbReference type="ChEBI" id="CHEBI:58452"/>
        <dbReference type="EC" id="1.1.1.262"/>
    </reaction>
</comment>
<dbReference type="EMBL" id="JBHSDR010000004">
    <property type="protein sequence ID" value="MFC4294901.1"/>
    <property type="molecule type" value="Genomic_DNA"/>
</dbReference>
<name>A0ABV8RRP7_9SPHN</name>
<keyword evidence="5 7" id="KW-0520">NAD</keyword>
<keyword evidence="7" id="KW-0862">Zinc</keyword>
<comment type="caution">
    <text evidence="7">Lacks conserved residue(s) required for the propagation of feature annotation.</text>
</comment>
<comment type="pathway">
    <text evidence="7">Cofactor biosynthesis; pyridoxine 5'-phosphate biosynthesis; pyridoxine 5'-phosphate from D-erythrose 4-phosphate: step 4/5.</text>
</comment>
<dbReference type="EC" id="1.1.1.262" evidence="7"/>
<evidence type="ECO:0000256" key="6">
    <source>
        <dbReference type="ARBA" id="ARBA00023096"/>
    </source>
</evidence>
<evidence type="ECO:0000256" key="2">
    <source>
        <dbReference type="ARBA" id="ARBA00022723"/>
    </source>
</evidence>
<comment type="miscellaneous">
    <text evidence="7">The active site is located at the dimer interface.</text>
</comment>
<comment type="cofactor">
    <cofactor evidence="7">
        <name>Zn(2+)</name>
        <dbReference type="ChEBI" id="CHEBI:29105"/>
    </cofactor>
    <cofactor evidence="7">
        <name>Mg(2+)</name>
        <dbReference type="ChEBI" id="CHEBI:18420"/>
    </cofactor>
    <cofactor evidence="7">
        <name>Co(2+)</name>
        <dbReference type="ChEBI" id="CHEBI:48828"/>
    </cofactor>
    <text evidence="7">Binds 1 divalent metal cation per subunit. Can use ions such as Zn(2+), Mg(2+) or Co(2+).</text>
</comment>
<dbReference type="NCBIfam" id="NF003699">
    <property type="entry name" value="PRK05312.1"/>
    <property type="match status" value="1"/>
</dbReference>
<comment type="function">
    <text evidence="7">Catalyzes the NAD(P)-dependent oxidation of 4-(phosphooxy)-L-threonine (HTP) into 2-amino-3-oxo-4-(phosphooxy)butyric acid which spontaneously decarboxylates to form 3-amino-2-oxopropyl phosphate (AHAP).</text>
</comment>
<keyword evidence="1 7" id="KW-0963">Cytoplasm</keyword>
<sequence length="350" mass="35575">MTATDSSVPKSPGSVLVASLGDPAGVGPELLCQAWFDRGSSGLTPFFVVGSVAILGAAAAARGLEIPLLAIESPDQAAACFADVLPVLDIAGLDYTPGEPNEAGAELAFQSLEVATGIVRGGGAAALMTAPVAKSQLARVGFIHPGQTEYVAERCGVAARNAVMLLAGPSLKVVPITVHAALADVPGLLNAELIRSRTAIAAQALTRDLGIANPRIAIAGLNPHAGEDGRFGTEERDIIAPAIQALLEEGLDVVGPLPADGMFHPAARRRYDLAVCMYHDQALIPIKTLDFDTGVNMTLGLPIVRTSPDHGTAFAIAGRGTADAGATIAALRMAGEAAAHRAALSPSPTA</sequence>
<evidence type="ECO:0000256" key="7">
    <source>
        <dbReference type="HAMAP-Rule" id="MF_00536"/>
    </source>
</evidence>
<feature type="binding site" evidence="7">
    <location>
        <position position="279"/>
    </location>
    <ligand>
        <name>a divalent metal cation</name>
        <dbReference type="ChEBI" id="CHEBI:60240"/>
        <note>ligand shared between dimeric partners</note>
    </ligand>
</feature>
<feature type="binding site" evidence="7">
    <location>
        <position position="287"/>
    </location>
    <ligand>
        <name>substrate</name>
    </ligand>
</feature>
<dbReference type="SUPFAM" id="SSF53659">
    <property type="entry name" value="Isocitrate/Isopropylmalate dehydrogenase-like"/>
    <property type="match status" value="1"/>
</dbReference>
<gene>
    <name evidence="7 8" type="primary">pdxA</name>
    <name evidence="8" type="ORF">ACFO0A_07470</name>
</gene>
<evidence type="ECO:0000256" key="4">
    <source>
        <dbReference type="ARBA" id="ARBA00023002"/>
    </source>
</evidence>
<evidence type="ECO:0000313" key="9">
    <source>
        <dbReference type="Proteomes" id="UP001595828"/>
    </source>
</evidence>
<dbReference type="NCBIfam" id="TIGR00557">
    <property type="entry name" value="pdxA"/>
    <property type="match status" value="1"/>
</dbReference>
<dbReference type="HAMAP" id="MF_00536">
    <property type="entry name" value="PdxA"/>
    <property type="match status" value="1"/>
</dbReference>
<keyword evidence="7" id="KW-0170">Cobalt</keyword>
<dbReference type="InterPro" id="IPR037510">
    <property type="entry name" value="PdxA"/>
</dbReference>
<dbReference type="RefSeq" id="WP_379538383.1">
    <property type="nucleotide sequence ID" value="NZ_JBHSDR010000004.1"/>
</dbReference>
<keyword evidence="2 7" id="KW-0479">Metal-binding</keyword>
<feature type="binding site" evidence="7">
    <location>
        <position position="296"/>
    </location>
    <ligand>
        <name>substrate</name>
    </ligand>
</feature>
<comment type="subcellular location">
    <subcellularLocation>
        <location evidence="7">Cytoplasm</location>
    </subcellularLocation>
</comment>
<dbReference type="GO" id="GO:0050570">
    <property type="term" value="F:4-hydroxythreonine-4-phosphate dehydrogenase activity"/>
    <property type="evidence" value="ECO:0007669"/>
    <property type="project" value="UniProtKB-EC"/>
</dbReference>
<keyword evidence="3 7" id="KW-0521">NADP</keyword>
<keyword evidence="7" id="KW-0460">Magnesium</keyword>
<keyword evidence="9" id="KW-1185">Reference proteome</keyword>
<feature type="binding site" evidence="7">
    <location>
        <position position="179"/>
    </location>
    <ligand>
        <name>a divalent metal cation</name>
        <dbReference type="ChEBI" id="CHEBI:60240"/>
        <note>ligand shared between dimeric partners</note>
    </ligand>
</feature>
<keyword evidence="4 7" id="KW-0560">Oxidoreductase</keyword>
<feature type="binding site" evidence="7">
    <location>
        <position position="224"/>
    </location>
    <ligand>
        <name>a divalent metal cation</name>
        <dbReference type="ChEBI" id="CHEBI:60240"/>
        <note>ligand shared between dimeric partners</note>
    </ligand>
</feature>
<comment type="subunit">
    <text evidence="7">Homodimer.</text>
</comment>
<evidence type="ECO:0000256" key="3">
    <source>
        <dbReference type="ARBA" id="ARBA00022857"/>
    </source>
</evidence>
<feature type="binding site" evidence="7">
    <location>
        <position position="305"/>
    </location>
    <ligand>
        <name>substrate</name>
    </ligand>
</feature>
<feature type="binding site" evidence="7">
    <location>
        <position position="148"/>
    </location>
    <ligand>
        <name>substrate</name>
    </ligand>
</feature>
<dbReference type="Pfam" id="PF04166">
    <property type="entry name" value="PdxA"/>
    <property type="match status" value="1"/>
</dbReference>